<evidence type="ECO:0000256" key="1">
    <source>
        <dbReference type="ARBA" id="ARBA00022485"/>
    </source>
</evidence>
<dbReference type="PROSITE" id="PS00198">
    <property type="entry name" value="4FE4S_FER_1"/>
    <property type="match status" value="2"/>
</dbReference>
<accession>A0A645DQI8</accession>
<feature type="domain" description="4Fe-4S ferredoxin-type" evidence="5">
    <location>
        <begin position="98"/>
        <end position="126"/>
    </location>
</feature>
<comment type="caution">
    <text evidence="6">The sequence shown here is derived from an EMBL/GenBank/DDBJ whole genome shotgun (WGS) entry which is preliminary data.</text>
</comment>
<evidence type="ECO:0000256" key="3">
    <source>
        <dbReference type="ARBA" id="ARBA00023004"/>
    </source>
</evidence>
<dbReference type="InterPro" id="IPR017900">
    <property type="entry name" value="4Fe4S_Fe_S_CS"/>
</dbReference>
<dbReference type="AlphaFoldDB" id="A0A645DQI8"/>
<dbReference type="PROSITE" id="PS51379">
    <property type="entry name" value="4FE4S_FER_2"/>
    <property type="match status" value="2"/>
</dbReference>
<evidence type="ECO:0000256" key="2">
    <source>
        <dbReference type="ARBA" id="ARBA00022723"/>
    </source>
</evidence>
<keyword evidence="1" id="KW-0004">4Fe-4S</keyword>
<dbReference type="InterPro" id="IPR017896">
    <property type="entry name" value="4Fe4S_Fe-S-bd"/>
</dbReference>
<feature type="domain" description="4Fe-4S ferredoxin-type" evidence="5">
    <location>
        <begin position="68"/>
        <end position="97"/>
    </location>
</feature>
<evidence type="ECO:0000259" key="5">
    <source>
        <dbReference type="PROSITE" id="PS51379"/>
    </source>
</evidence>
<reference evidence="6" key="1">
    <citation type="submission" date="2019-08" db="EMBL/GenBank/DDBJ databases">
        <authorList>
            <person name="Kucharzyk K."/>
            <person name="Murdoch R.W."/>
            <person name="Higgins S."/>
            <person name="Loffler F."/>
        </authorList>
    </citation>
    <scope>NUCLEOTIDE SEQUENCE</scope>
</reference>
<dbReference type="InterPro" id="IPR047964">
    <property type="entry name" value="EFR1-like"/>
</dbReference>
<dbReference type="PANTHER" id="PTHR43687:SF1">
    <property type="entry name" value="FERREDOXIN III"/>
    <property type="match status" value="1"/>
</dbReference>
<dbReference type="GO" id="GO:0051539">
    <property type="term" value="F:4 iron, 4 sulfur cluster binding"/>
    <property type="evidence" value="ECO:0007669"/>
    <property type="project" value="UniProtKB-KW"/>
</dbReference>
<dbReference type="Gene3D" id="3.30.70.20">
    <property type="match status" value="1"/>
</dbReference>
<dbReference type="Pfam" id="PF13187">
    <property type="entry name" value="Fer4_9"/>
    <property type="match status" value="1"/>
</dbReference>
<dbReference type="PANTHER" id="PTHR43687">
    <property type="entry name" value="ADENYLYLSULFATE REDUCTASE, BETA SUBUNIT"/>
    <property type="match status" value="1"/>
</dbReference>
<dbReference type="GO" id="GO:0046872">
    <property type="term" value="F:metal ion binding"/>
    <property type="evidence" value="ECO:0007669"/>
    <property type="project" value="UniProtKB-KW"/>
</dbReference>
<protein>
    <recommendedName>
        <fullName evidence="5">4Fe-4S ferredoxin-type domain-containing protein</fullName>
    </recommendedName>
</protein>
<keyword evidence="3" id="KW-0408">Iron</keyword>
<dbReference type="NCBIfam" id="NF038196">
    <property type="entry name" value="ferrodoxin_EFR1"/>
    <property type="match status" value="1"/>
</dbReference>
<gene>
    <name evidence="6" type="ORF">SDC9_138707</name>
</gene>
<evidence type="ECO:0000256" key="4">
    <source>
        <dbReference type="ARBA" id="ARBA00023014"/>
    </source>
</evidence>
<proteinExistence type="predicted"/>
<name>A0A645DQI8_9ZZZZ</name>
<keyword evidence="4" id="KW-0411">Iron-sulfur</keyword>
<sequence length="140" mass="15650">MPNNYIPGFDVDSPEVAQKKVEAARKKLPLIAGAILAHSRVYDVHEGTGARLKTMAVRPMFNLFAKRTGPFFVTNECNACGLCVRVCPIGAIRLESERPVWVKKHCTQCQGCINRCPQKAIQYGAGTMKRGRYFFRESES</sequence>
<dbReference type="SUPFAM" id="SSF54862">
    <property type="entry name" value="4Fe-4S ferredoxins"/>
    <property type="match status" value="1"/>
</dbReference>
<dbReference type="EMBL" id="VSSQ01038616">
    <property type="protein sequence ID" value="MPM91576.1"/>
    <property type="molecule type" value="Genomic_DNA"/>
</dbReference>
<organism evidence="6">
    <name type="scientific">bioreactor metagenome</name>
    <dbReference type="NCBI Taxonomy" id="1076179"/>
    <lineage>
        <taxon>unclassified sequences</taxon>
        <taxon>metagenomes</taxon>
        <taxon>ecological metagenomes</taxon>
    </lineage>
</organism>
<dbReference type="InterPro" id="IPR050572">
    <property type="entry name" value="Fe-S_Ferredoxin"/>
</dbReference>
<keyword evidence="2" id="KW-0479">Metal-binding</keyword>
<evidence type="ECO:0000313" key="6">
    <source>
        <dbReference type="EMBL" id="MPM91576.1"/>
    </source>
</evidence>